<keyword evidence="2" id="KW-0472">Membrane</keyword>
<proteinExistence type="predicted"/>
<feature type="transmembrane region" description="Helical" evidence="2">
    <location>
        <begin position="96"/>
        <end position="115"/>
    </location>
</feature>
<comment type="caution">
    <text evidence="3">The sequence shown here is derived from an EMBL/GenBank/DDBJ whole genome shotgun (WGS) entry which is preliminary data.</text>
</comment>
<feature type="transmembrane region" description="Helical" evidence="2">
    <location>
        <begin position="38"/>
        <end position="57"/>
    </location>
</feature>
<name>A0ABP5U6Q9_9ACTN</name>
<feature type="transmembrane region" description="Helical" evidence="2">
    <location>
        <begin position="148"/>
        <end position="168"/>
    </location>
</feature>
<feature type="region of interest" description="Disordered" evidence="1">
    <location>
        <begin position="1"/>
        <end position="25"/>
    </location>
</feature>
<dbReference type="EMBL" id="BAAARB010000003">
    <property type="protein sequence ID" value="GAA2371231.1"/>
    <property type="molecule type" value="Genomic_DNA"/>
</dbReference>
<keyword evidence="2" id="KW-0812">Transmembrane</keyword>
<evidence type="ECO:0000313" key="3">
    <source>
        <dbReference type="EMBL" id="GAA2371231.1"/>
    </source>
</evidence>
<protein>
    <submittedName>
        <fullName evidence="3">Uncharacterized protein</fullName>
    </submittedName>
</protein>
<dbReference type="RefSeq" id="WP_062365886.1">
    <property type="nucleotide sequence ID" value="NZ_BAAARB010000003.1"/>
</dbReference>
<evidence type="ECO:0000256" key="1">
    <source>
        <dbReference type="SAM" id="MobiDB-lite"/>
    </source>
</evidence>
<sequence length="375" mass="39749">MAQAVTATVRRAPRPSGDARPGRGPETMAEMLGLGRPGLRVAVGAVMVAYVVVELFLPRLDLSFAQLTAMVVGSIGLAASLCLATCGVDDPLSRPAAIVVVCLGAASGAVVWWSIPVGPANWVRPSAPMIAYAVAMCLLIVRGRARWAWLGFVLVIGLSCVAVAAWGWRPGTAVPVALRMLAAMVPASLMMLYVRPLLAFARVLDRREVAAVQASAAHEATLIQRRAQLDALNEEVRPFLERLSVGDGFSPGEVMRARLVEAELRDEVRGRGWMSQPVRDAAAAARERGVDVRLFDDRRVDARGGVADGPLHAELVAVLTRARRGGVTARLLPAGRDVVASIGESDGTRTRRRVCAVSTAGELAWRDDTGGASSD</sequence>
<reference evidence="4" key="1">
    <citation type="journal article" date="2019" name="Int. J. Syst. Evol. Microbiol.">
        <title>The Global Catalogue of Microorganisms (GCM) 10K type strain sequencing project: providing services to taxonomists for standard genome sequencing and annotation.</title>
        <authorList>
            <consortium name="The Broad Institute Genomics Platform"/>
            <consortium name="The Broad Institute Genome Sequencing Center for Infectious Disease"/>
            <person name="Wu L."/>
            <person name="Ma J."/>
        </authorList>
    </citation>
    <scope>NUCLEOTIDE SEQUENCE [LARGE SCALE GENOMIC DNA]</scope>
    <source>
        <strain evidence="4">JCM 16227</strain>
    </source>
</reference>
<feature type="transmembrane region" description="Helical" evidence="2">
    <location>
        <begin position="180"/>
        <end position="198"/>
    </location>
</feature>
<gene>
    <name evidence="3" type="ORF">GCM10009855_08170</name>
</gene>
<dbReference type="Proteomes" id="UP001501170">
    <property type="component" value="Unassembled WGS sequence"/>
</dbReference>
<organism evidence="3 4">
    <name type="scientific">Gordonia cholesterolivorans</name>
    <dbReference type="NCBI Taxonomy" id="559625"/>
    <lineage>
        <taxon>Bacteria</taxon>
        <taxon>Bacillati</taxon>
        <taxon>Actinomycetota</taxon>
        <taxon>Actinomycetes</taxon>
        <taxon>Mycobacteriales</taxon>
        <taxon>Gordoniaceae</taxon>
        <taxon>Gordonia</taxon>
    </lineage>
</organism>
<feature type="transmembrane region" description="Helical" evidence="2">
    <location>
        <begin position="121"/>
        <end position="141"/>
    </location>
</feature>
<feature type="transmembrane region" description="Helical" evidence="2">
    <location>
        <begin position="63"/>
        <end position="84"/>
    </location>
</feature>
<keyword evidence="4" id="KW-1185">Reference proteome</keyword>
<accession>A0ABP5U6Q9</accession>
<evidence type="ECO:0000313" key="4">
    <source>
        <dbReference type="Proteomes" id="UP001501170"/>
    </source>
</evidence>
<keyword evidence="2" id="KW-1133">Transmembrane helix</keyword>
<evidence type="ECO:0000256" key="2">
    <source>
        <dbReference type="SAM" id="Phobius"/>
    </source>
</evidence>